<dbReference type="Pfam" id="PF04859">
    <property type="entry name" value="DUF641"/>
    <property type="match status" value="1"/>
</dbReference>
<gene>
    <name evidence="4" type="primary">obg_33</name>
    <name evidence="4" type="ORF">g.126930</name>
</gene>
<dbReference type="GO" id="GO:0009639">
    <property type="term" value="P:response to red or far red light"/>
    <property type="evidence" value="ECO:0007669"/>
    <property type="project" value="InterPro"/>
</dbReference>
<evidence type="ECO:0000259" key="2">
    <source>
        <dbReference type="Pfam" id="PF04859"/>
    </source>
</evidence>
<dbReference type="AlphaFoldDB" id="A0A1D1Z269"/>
<proteinExistence type="predicted"/>
<name>A0A1D1Z269_9ARAE</name>
<feature type="domain" description="DUF641" evidence="2">
    <location>
        <begin position="78"/>
        <end position="206"/>
    </location>
</feature>
<dbReference type="Pfam" id="PF24994">
    <property type="entry name" value="GIL1_IRKI_C"/>
    <property type="match status" value="1"/>
</dbReference>
<accession>A0A1D1Z269</accession>
<dbReference type="InterPro" id="IPR006943">
    <property type="entry name" value="DUF641_pln"/>
</dbReference>
<evidence type="ECO:0000313" key="4">
    <source>
        <dbReference type="EMBL" id="JAT60952.1"/>
    </source>
</evidence>
<feature type="domain" description="GIL1/IRKI C-terminal" evidence="3">
    <location>
        <begin position="414"/>
        <end position="469"/>
    </location>
</feature>
<keyword evidence="1" id="KW-0175">Coiled coil</keyword>
<organism evidence="4">
    <name type="scientific">Anthurium amnicola</name>
    <dbReference type="NCBI Taxonomy" id="1678845"/>
    <lineage>
        <taxon>Eukaryota</taxon>
        <taxon>Viridiplantae</taxon>
        <taxon>Streptophyta</taxon>
        <taxon>Embryophyta</taxon>
        <taxon>Tracheophyta</taxon>
        <taxon>Spermatophyta</taxon>
        <taxon>Magnoliopsida</taxon>
        <taxon>Liliopsida</taxon>
        <taxon>Araceae</taxon>
        <taxon>Pothoideae</taxon>
        <taxon>Potheae</taxon>
        <taxon>Anthurium</taxon>
    </lineage>
</organism>
<reference evidence="4" key="1">
    <citation type="submission" date="2015-07" db="EMBL/GenBank/DDBJ databases">
        <title>Transcriptome Assembly of Anthurium amnicola.</title>
        <authorList>
            <person name="Suzuki J."/>
        </authorList>
    </citation>
    <scope>NUCLEOTIDE SEQUENCE</scope>
</reference>
<dbReference type="InterPro" id="IPR056813">
    <property type="entry name" value="GIL1_IRKI_C"/>
</dbReference>
<dbReference type="GO" id="GO:0009959">
    <property type="term" value="P:negative gravitropism"/>
    <property type="evidence" value="ECO:0007669"/>
    <property type="project" value="InterPro"/>
</dbReference>
<dbReference type="EMBL" id="GDJX01006984">
    <property type="protein sequence ID" value="JAT60952.1"/>
    <property type="molecule type" value="Transcribed_RNA"/>
</dbReference>
<dbReference type="InterPro" id="IPR040225">
    <property type="entry name" value="GIL1-like"/>
</dbReference>
<feature type="coiled-coil region" evidence="1">
    <location>
        <begin position="173"/>
        <end position="207"/>
    </location>
</feature>
<dbReference type="PANTHER" id="PTHR31161">
    <property type="entry name" value="PROTEIN GRAVITROPIC IN THE LIGHT 1"/>
    <property type="match status" value="1"/>
</dbReference>
<protein>
    <submittedName>
        <fullName evidence="4">GTPase obg</fullName>
    </submittedName>
</protein>
<evidence type="ECO:0000256" key="1">
    <source>
        <dbReference type="SAM" id="Coils"/>
    </source>
</evidence>
<sequence length="477" mass="52646">MLHKFALAFKTKTIEFFAEEDDDEEDRLAADLDSAEEVITGQRVVVVKPDNPINGNGGKKPSPAIAVPRAPVPSQHKHQLNHGLLPSLFATVSSFHAAYLNLQVAHEPFHPDGITAADRSAVSHLQRLSDLRRAYRHLHRDPGDPAHGLLLSSYPEAQVQENQSTLRKFETVFNRLQSDIDKKDAEVSALKDQLREMEASNLLQERKLGSSCISAHTEDGDGKLLMSIGVFDTILKEAYGAAHSFTKILIDLLKKSGWNLEAAARSIYPDTGFVKSGHHGYALLSYISLGMFGGFGSDDFGSEGDGEIASSIDGLTLARRKEFLRQFVEHSSIDPMKLLAVDPGSEFATFCESKYRLLIHPGIESSLFGEPGARDTMLGSLQPSSPLYEPFVSMGSLVWKLHKLAMAFDRAVEIFQVQKGVDFSMVYMENVICRKTSSGSWIERMRPKVGFTVFPGFRLGASVVQCKVYLDHTNCSS</sequence>
<evidence type="ECO:0000259" key="3">
    <source>
        <dbReference type="Pfam" id="PF24994"/>
    </source>
</evidence>